<keyword evidence="3" id="KW-1185">Reference proteome</keyword>
<evidence type="ECO:0000256" key="1">
    <source>
        <dbReference type="SAM" id="MobiDB-lite"/>
    </source>
</evidence>
<accession>A0A3N4I191</accession>
<dbReference type="Proteomes" id="UP000275078">
    <property type="component" value="Unassembled WGS sequence"/>
</dbReference>
<name>A0A3N4I191_ASCIM</name>
<organism evidence="2 3">
    <name type="scientific">Ascobolus immersus RN42</name>
    <dbReference type="NCBI Taxonomy" id="1160509"/>
    <lineage>
        <taxon>Eukaryota</taxon>
        <taxon>Fungi</taxon>
        <taxon>Dikarya</taxon>
        <taxon>Ascomycota</taxon>
        <taxon>Pezizomycotina</taxon>
        <taxon>Pezizomycetes</taxon>
        <taxon>Pezizales</taxon>
        <taxon>Ascobolaceae</taxon>
        <taxon>Ascobolus</taxon>
    </lineage>
</organism>
<dbReference type="EMBL" id="ML119759">
    <property type="protein sequence ID" value="RPA75654.1"/>
    <property type="molecule type" value="Genomic_DNA"/>
</dbReference>
<evidence type="ECO:0000313" key="2">
    <source>
        <dbReference type="EMBL" id="RPA75654.1"/>
    </source>
</evidence>
<proteinExistence type="predicted"/>
<gene>
    <name evidence="2" type="ORF">BJ508DRAFT_331857</name>
</gene>
<dbReference type="AlphaFoldDB" id="A0A3N4I191"/>
<evidence type="ECO:0000313" key="3">
    <source>
        <dbReference type="Proteomes" id="UP000275078"/>
    </source>
</evidence>
<feature type="region of interest" description="Disordered" evidence="1">
    <location>
        <begin position="77"/>
        <end position="121"/>
    </location>
</feature>
<protein>
    <submittedName>
        <fullName evidence="2">Uncharacterized protein</fullName>
    </submittedName>
</protein>
<sequence length="156" mass="17194">MRKEQEYKRMLEKKNKAKVKALRKIRAVLSTKEIKVIAISALEVPFVAGAFVDDSVSVLDDETVYEYSVYLQEFGEEHDDYEDSDANSNAGSEDEEDQASDSKPNGASGGNGNVSDGEKSSDDGWEIIMKEVVAPAGLLSLPAPVAVLRSWFFIRN</sequence>
<reference evidence="2 3" key="1">
    <citation type="journal article" date="2018" name="Nat. Ecol. Evol.">
        <title>Pezizomycetes genomes reveal the molecular basis of ectomycorrhizal truffle lifestyle.</title>
        <authorList>
            <person name="Murat C."/>
            <person name="Payen T."/>
            <person name="Noel B."/>
            <person name="Kuo A."/>
            <person name="Morin E."/>
            <person name="Chen J."/>
            <person name="Kohler A."/>
            <person name="Krizsan K."/>
            <person name="Balestrini R."/>
            <person name="Da Silva C."/>
            <person name="Montanini B."/>
            <person name="Hainaut M."/>
            <person name="Levati E."/>
            <person name="Barry K.W."/>
            <person name="Belfiori B."/>
            <person name="Cichocki N."/>
            <person name="Clum A."/>
            <person name="Dockter R.B."/>
            <person name="Fauchery L."/>
            <person name="Guy J."/>
            <person name="Iotti M."/>
            <person name="Le Tacon F."/>
            <person name="Lindquist E.A."/>
            <person name="Lipzen A."/>
            <person name="Malagnac F."/>
            <person name="Mello A."/>
            <person name="Molinier V."/>
            <person name="Miyauchi S."/>
            <person name="Poulain J."/>
            <person name="Riccioni C."/>
            <person name="Rubini A."/>
            <person name="Sitrit Y."/>
            <person name="Splivallo R."/>
            <person name="Traeger S."/>
            <person name="Wang M."/>
            <person name="Zifcakova L."/>
            <person name="Wipf D."/>
            <person name="Zambonelli A."/>
            <person name="Paolocci F."/>
            <person name="Nowrousian M."/>
            <person name="Ottonello S."/>
            <person name="Baldrian P."/>
            <person name="Spatafora J.W."/>
            <person name="Henrissat B."/>
            <person name="Nagy L.G."/>
            <person name="Aury J.M."/>
            <person name="Wincker P."/>
            <person name="Grigoriev I.V."/>
            <person name="Bonfante P."/>
            <person name="Martin F.M."/>
        </authorList>
    </citation>
    <scope>NUCLEOTIDE SEQUENCE [LARGE SCALE GENOMIC DNA]</scope>
    <source>
        <strain evidence="2 3">RN42</strain>
    </source>
</reference>